<dbReference type="AlphaFoldDB" id="A0A1Q9DJ16"/>
<organism evidence="1 2">
    <name type="scientific">Symbiodinium microadriaticum</name>
    <name type="common">Dinoflagellate</name>
    <name type="synonym">Zooxanthella microadriatica</name>
    <dbReference type="NCBI Taxonomy" id="2951"/>
    <lineage>
        <taxon>Eukaryota</taxon>
        <taxon>Sar</taxon>
        <taxon>Alveolata</taxon>
        <taxon>Dinophyceae</taxon>
        <taxon>Suessiales</taxon>
        <taxon>Symbiodiniaceae</taxon>
        <taxon>Symbiodinium</taxon>
    </lineage>
</organism>
<sequence>MKQRLPPALGAEMVDEEGALEFHEAQLKGLSLEEQGAAFEHLGQVRKPDATASLDEAGRNSSVSLETLASDRVSIHAEAGRQHQHFSPPQPDANRYCLEEICDPATQWKGKEGLDKIQGSTHEQCCEKIFCDDFVCDTDVNGTGVGTQWFAFDGPYHVLLGVVNCGGSEYKRVDTNTYKWQGSTNEEPGTLDQAAKVRYRR</sequence>
<dbReference type="Proteomes" id="UP000186817">
    <property type="component" value="Unassembled WGS sequence"/>
</dbReference>
<evidence type="ECO:0000313" key="1">
    <source>
        <dbReference type="EMBL" id="OLP95181.1"/>
    </source>
</evidence>
<gene>
    <name evidence="1" type="ORF">AK812_SmicGene22712</name>
</gene>
<dbReference type="OrthoDB" id="424019at2759"/>
<evidence type="ECO:0000313" key="2">
    <source>
        <dbReference type="Proteomes" id="UP000186817"/>
    </source>
</evidence>
<reference evidence="1 2" key="1">
    <citation type="submission" date="2016-02" db="EMBL/GenBank/DDBJ databases">
        <title>Genome analysis of coral dinoflagellate symbionts highlights evolutionary adaptations to a symbiotic lifestyle.</title>
        <authorList>
            <person name="Aranda M."/>
            <person name="Li Y."/>
            <person name="Liew Y.J."/>
            <person name="Baumgarten S."/>
            <person name="Simakov O."/>
            <person name="Wilson M."/>
            <person name="Piel J."/>
            <person name="Ashoor H."/>
            <person name="Bougouffa S."/>
            <person name="Bajic V.B."/>
            <person name="Ryu T."/>
            <person name="Ravasi T."/>
            <person name="Bayer T."/>
            <person name="Micklem G."/>
            <person name="Kim H."/>
            <person name="Bhak J."/>
            <person name="Lajeunesse T.C."/>
            <person name="Voolstra C.R."/>
        </authorList>
    </citation>
    <scope>NUCLEOTIDE SEQUENCE [LARGE SCALE GENOMIC DNA]</scope>
    <source>
        <strain evidence="1 2">CCMP2467</strain>
    </source>
</reference>
<keyword evidence="2" id="KW-1185">Reference proteome</keyword>
<comment type="caution">
    <text evidence="1">The sequence shown here is derived from an EMBL/GenBank/DDBJ whole genome shotgun (WGS) entry which is preliminary data.</text>
</comment>
<name>A0A1Q9DJ16_SYMMI</name>
<dbReference type="EMBL" id="LSRX01000513">
    <property type="protein sequence ID" value="OLP95181.1"/>
    <property type="molecule type" value="Genomic_DNA"/>
</dbReference>
<proteinExistence type="predicted"/>
<protein>
    <submittedName>
        <fullName evidence="1">Uncharacterized protein</fullName>
    </submittedName>
</protein>
<accession>A0A1Q9DJ16</accession>